<name>A0A1I6DBL1_9FIRM</name>
<dbReference type="PROSITE" id="PS00409">
    <property type="entry name" value="PROKAR_NTER_METHYL"/>
    <property type="match status" value="1"/>
</dbReference>
<accession>A0A1I6DBL1</accession>
<dbReference type="STRING" id="39060.SAMN05660706_10873"/>
<protein>
    <submittedName>
        <fullName evidence="1">Prepilin-type N-terminal cleavage/methylation domain-containing protein</fullName>
    </submittedName>
</protein>
<evidence type="ECO:0000313" key="1">
    <source>
        <dbReference type="EMBL" id="SFR02819.1"/>
    </source>
</evidence>
<dbReference type="OrthoDB" id="9829128at2"/>
<dbReference type="NCBIfam" id="TIGR02532">
    <property type="entry name" value="IV_pilin_GFxxxE"/>
    <property type="match status" value="1"/>
</dbReference>
<gene>
    <name evidence="1" type="ORF">SAMN05660706_10873</name>
</gene>
<dbReference type="RefSeq" id="WP_092482640.1">
    <property type="nucleotide sequence ID" value="NZ_FOYM01000008.1"/>
</dbReference>
<sequence>MHPVKSYLNSKGMTLVELMMAIAVLGLFLVTCSQVYSFVSRYDADTLDRVRMAEMARAEIEKIKGGNYATVSGDKDYTTGEDETVLSIPEQKYYVDYEPLITGEPYNPAPDTIYKVIVGPAGSLPDPGDPDTYILAGWEPPEVEPDIVVLNPLAPTDPYKPGNWVDDDGDPYSEHNWGVTDDGIFRKHRGGTGSGLEDQTNYLYYKKEFNIFDFTTYSVYHNISQNNTGTGLTFKNGTDRYVFYMTNGGENNRNHHPVIYLNFVKNGVNQDTDTFPYNTGLILRSEDLYPDDNEKYYLRAVGAVDGTLTLQFGYFADGVLQQPDPVFEKVFPAPYFDPSLDYYLGLYDETAGSTNSTFQIPSAAGGEDDCSMH</sequence>
<organism evidence="1 2">
    <name type="scientific">Desulfoscipio geothermicus DSM 3669</name>
    <dbReference type="NCBI Taxonomy" id="1121426"/>
    <lineage>
        <taxon>Bacteria</taxon>
        <taxon>Bacillati</taxon>
        <taxon>Bacillota</taxon>
        <taxon>Clostridia</taxon>
        <taxon>Eubacteriales</taxon>
        <taxon>Desulfallaceae</taxon>
        <taxon>Desulfoscipio</taxon>
    </lineage>
</organism>
<dbReference type="InterPro" id="IPR012902">
    <property type="entry name" value="N_methyl_site"/>
</dbReference>
<dbReference type="AlphaFoldDB" id="A0A1I6DBL1"/>
<dbReference type="Pfam" id="PF07963">
    <property type="entry name" value="N_methyl"/>
    <property type="match status" value="1"/>
</dbReference>
<dbReference type="Proteomes" id="UP000199584">
    <property type="component" value="Unassembled WGS sequence"/>
</dbReference>
<evidence type="ECO:0000313" key="2">
    <source>
        <dbReference type="Proteomes" id="UP000199584"/>
    </source>
</evidence>
<dbReference type="EMBL" id="FOYM01000008">
    <property type="protein sequence ID" value="SFR02819.1"/>
    <property type="molecule type" value="Genomic_DNA"/>
</dbReference>
<reference evidence="2" key="1">
    <citation type="submission" date="2016-10" db="EMBL/GenBank/DDBJ databases">
        <authorList>
            <person name="Varghese N."/>
            <person name="Submissions S."/>
        </authorList>
    </citation>
    <scope>NUCLEOTIDE SEQUENCE [LARGE SCALE GENOMIC DNA]</scope>
    <source>
        <strain evidence="2">DSM 3669</strain>
    </source>
</reference>
<proteinExistence type="predicted"/>
<keyword evidence="2" id="KW-1185">Reference proteome</keyword>